<organism evidence="1 2">
    <name type="scientific">Actinopolyspora mzabensis</name>
    <dbReference type="NCBI Taxonomy" id="995066"/>
    <lineage>
        <taxon>Bacteria</taxon>
        <taxon>Bacillati</taxon>
        <taxon>Actinomycetota</taxon>
        <taxon>Actinomycetes</taxon>
        <taxon>Actinopolysporales</taxon>
        <taxon>Actinopolysporaceae</taxon>
        <taxon>Actinopolyspora</taxon>
    </lineage>
</organism>
<proteinExistence type="predicted"/>
<protein>
    <submittedName>
        <fullName evidence="1">Uncharacterized protein</fullName>
    </submittedName>
</protein>
<dbReference type="InterPro" id="IPR005651">
    <property type="entry name" value="Trm112-like"/>
</dbReference>
<sequence>MTVAIDPRLREILVCPCPRHAPLRDGLPDDPDAEYLTCTSCGRGFPVREGIPVLLLEEALPASGADPVPDESGEG</sequence>
<keyword evidence="2" id="KW-1185">Reference proteome</keyword>
<accession>A0A1G9D472</accession>
<evidence type="ECO:0000313" key="1">
    <source>
        <dbReference type="EMBL" id="SDK58732.1"/>
    </source>
</evidence>
<name>A0A1G9D472_ACTMZ</name>
<dbReference type="SUPFAM" id="SSF158997">
    <property type="entry name" value="Trm112p-like"/>
    <property type="match status" value="1"/>
</dbReference>
<dbReference type="RefSeq" id="WP_092629551.1">
    <property type="nucleotide sequence ID" value="NZ_FNFM01000009.1"/>
</dbReference>
<dbReference type="Proteomes" id="UP000199213">
    <property type="component" value="Unassembled WGS sequence"/>
</dbReference>
<reference evidence="2" key="1">
    <citation type="submission" date="2016-10" db="EMBL/GenBank/DDBJ databases">
        <authorList>
            <person name="Varghese N."/>
            <person name="Submissions S."/>
        </authorList>
    </citation>
    <scope>NUCLEOTIDE SEQUENCE [LARGE SCALE GENOMIC DNA]</scope>
    <source>
        <strain evidence="2">DSM 45460</strain>
    </source>
</reference>
<evidence type="ECO:0000313" key="2">
    <source>
        <dbReference type="Proteomes" id="UP000199213"/>
    </source>
</evidence>
<dbReference type="Pfam" id="PF03966">
    <property type="entry name" value="Trm112p"/>
    <property type="match status" value="1"/>
</dbReference>
<dbReference type="EMBL" id="FNFM01000009">
    <property type="protein sequence ID" value="SDK58732.1"/>
    <property type="molecule type" value="Genomic_DNA"/>
</dbReference>
<dbReference type="AlphaFoldDB" id="A0A1G9D472"/>
<gene>
    <name evidence="1" type="ORF">SAMN04487820_109246</name>
</gene>
<dbReference type="OrthoDB" id="9812205at2"/>
<dbReference type="Gene3D" id="2.20.25.10">
    <property type="match status" value="1"/>
</dbReference>